<reference evidence="6 7" key="1">
    <citation type="submission" date="2020-02" db="EMBL/GenBank/DDBJ databases">
        <title>Flavobacteriaceae Psychroflexus bacterium YR1-1, complete genome.</title>
        <authorList>
            <person name="Li Y."/>
            <person name="Wu S."/>
        </authorList>
    </citation>
    <scope>NUCLEOTIDE SEQUENCE [LARGE SCALE GENOMIC DNA]</scope>
    <source>
        <strain evidence="6 7">YR1-1</strain>
    </source>
</reference>
<evidence type="ECO:0000256" key="1">
    <source>
        <dbReference type="ARBA" id="ARBA00004141"/>
    </source>
</evidence>
<dbReference type="PANTHER" id="PTHR37306">
    <property type="entry name" value="COLICIN V PRODUCTION PROTEIN"/>
    <property type="match status" value="1"/>
</dbReference>
<comment type="caution">
    <text evidence="6">The sequence shown here is derived from an EMBL/GenBank/DDBJ whole genome shotgun (WGS) entry which is preliminary data.</text>
</comment>
<evidence type="ECO:0000256" key="4">
    <source>
        <dbReference type="ARBA" id="ARBA00023136"/>
    </source>
</evidence>
<evidence type="ECO:0000256" key="5">
    <source>
        <dbReference type="SAM" id="Phobius"/>
    </source>
</evidence>
<accession>A0A6B3R1A2</accession>
<proteinExistence type="predicted"/>
<evidence type="ECO:0000256" key="3">
    <source>
        <dbReference type="ARBA" id="ARBA00022989"/>
    </source>
</evidence>
<feature type="transmembrane region" description="Helical" evidence="5">
    <location>
        <begin position="28"/>
        <end position="47"/>
    </location>
</feature>
<dbReference type="EMBL" id="JAAIKD010000001">
    <property type="protein sequence ID" value="NEV92807.1"/>
    <property type="molecule type" value="Genomic_DNA"/>
</dbReference>
<feature type="transmembrane region" description="Helical" evidence="5">
    <location>
        <begin position="67"/>
        <end position="89"/>
    </location>
</feature>
<keyword evidence="2 5" id="KW-0812">Transmembrane</keyword>
<comment type="subcellular location">
    <subcellularLocation>
        <location evidence="1">Membrane</location>
        <topology evidence="1">Multi-pass membrane protein</topology>
    </subcellularLocation>
</comment>
<dbReference type="RefSeq" id="WP_164003424.1">
    <property type="nucleotide sequence ID" value="NZ_JAAIKD010000001.1"/>
</dbReference>
<dbReference type="GO" id="GO:0009403">
    <property type="term" value="P:toxin biosynthetic process"/>
    <property type="evidence" value="ECO:0007669"/>
    <property type="project" value="InterPro"/>
</dbReference>
<dbReference type="Pfam" id="PF02674">
    <property type="entry name" value="Colicin_V"/>
    <property type="match status" value="1"/>
</dbReference>
<protein>
    <submittedName>
        <fullName evidence="6">CvpA family protein</fullName>
    </submittedName>
</protein>
<gene>
    <name evidence="6" type="ORF">G3567_01435</name>
</gene>
<evidence type="ECO:0000313" key="7">
    <source>
        <dbReference type="Proteomes" id="UP000478505"/>
    </source>
</evidence>
<organism evidence="6 7">
    <name type="scientific">Psychroflexus aurantiacus</name>
    <dbReference type="NCBI Taxonomy" id="2709310"/>
    <lineage>
        <taxon>Bacteria</taxon>
        <taxon>Pseudomonadati</taxon>
        <taxon>Bacteroidota</taxon>
        <taxon>Flavobacteriia</taxon>
        <taxon>Flavobacteriales</taxon>
        <taxon>Flavobacteriaceae</taxon>
        <taxon>Psychroflexus</taxon>
    </lineage>
</organism>
<keyword evidence="3 5" id="KW-1133">Transmembrane helix</keyword>
<keyword evidence="4 5" id="KW-0472">Membrane</keyword>
<dbReference type="AlphaFoldDB" id="A0A6B3R1A2"/>
<evidence type="ECO:0000256" key="2">
    <source>
        <dbReference type="ARBA" id="ARBA00022692"/>
    </source>
</evidence>
<sequence>MNVIDIILGVLLLLGFIRGFQKGFIIELAGIVALLAGIFGGLEYGYIAEAYLGNWTSWSPSGIEITSFFIVFIGIIILVSILAKILTTIVHSIALGLINRIFGAVFGVIKTALFIFILLLVFDYINGDGRLVSEAKLDESVVVTTIRELSSTLLPSLEELLDESDLLNGNEDV</sequence>
<dbReference type="GO" id="GO:0016020">
    <property type="term" value="C:membrane"/>
    <property type="evidence" value="ECO:0007669"/>
    <property type="project" value="UniProtKB-SubCell"/>
</dbReference>
<feature type="transmembrane region" description="Helical" evidence="5">
    <location>
        <begin position="6"/>
        <end position="21"/>
    </location>
</feature>
<feature type="transmembrane region" description="Helical" evidence="5">
    <location>
        <begin position="101"/>
        <end position="122"/>
    </location>
</feature>
<name>A0A6B3R1A2_9FLAO</name>
<dbReference type="InterPro" id="IPR003825">
    <property type="entry name" value="Colicin-V_CvpA"/>
</dbReference>
<dbReference type="Proteomes" id="UP000478505">
    <property type="component" value="Unassembled WGS sequence"/>
</dbReference>
<evidence type="ECO:0000313" key="6">
    <source>
        <dbReference type="EMBL" id="NEV92807.1"/>
    </source>
</evidence>
<keyword evidence="7" id="KW-1185">Reference proteome</keyword>
<dbReference type="PANTHER" id="PTHR37306:SF1">
    <property type="entry name" value="COLICIN V PRODUCTION PROTEIN"/>
    <property type="match status" value="1"/>
</dbReference>